<name>A0A6A5QP95_AMPQU</name>
<evidence type="ECO:0000256" key="6">
    <source>
        <dbReference type="ARBA" id="ARBA00022692"/>
    </source>
</evidence>
<evidence type="ECO:0000256" key="4">
    <source>
        <dbReference type="ARBA" id="ARBA00013122"/>
    </source>
</evidence>
<dbReference type="InterPro" id="IPR007482">
    <property type="entry name" value="Tyr_Pase-like_PTPLA"/>
</dbReference>
<dbReference type="EC" id="4.2.1.134" evidence="4 13"/>
<dbReference type="UniPathway" id="UPA00094"/>
<evidence type="ECO:0000256" key="5">
    <source>
        <dbReference type="ARBA" id="ARBA00022516"/>
    </source>
</evidence>
<keyword evidence="9 13" id="KW-0443">Lipid metabolism</keyword>
<evidence type="ECO:0000256" key="11">
    <source>
        <dbReference type="ARBA" id="ARBA00023160"/>
    </source>
</evidence>
<evidence type="ECO:0000256" key="13">
    <source>
        <dbReference type="RuleBase" id="RU363109"/>
    </source>
</evidence>
<keyword evidence="12 13" id="KW-0456">Lyase</keyword>
<reference evidence="14" key="1">
    <citation type="journal article" date="2020" name="Stud. Mycol.">
        <title>101 Dothideomycetes genomes: a test case for predicting lifestyles and emergence of pathogens.</title>
        <authorList>
            <person name="Haridas S."/>
            <person name="Albert R."/>
            <person name="Binder M."/>
            <person name="Bloem J."/>
            <person name="Labutti K."/>
            <person name="Salamov A."/>
            <person name="Andreopoulos B."/>
            <person name="Baker S."/>
            <person name="Barry K."/>
            <person name="Bills G."/>
            <person name="Bluhm B."/>
            <person name="Cannon C."/>
            <person name="Castanera R."/>
            <person name="Culley D."/>
            <person name="Daum C."/>
            <person name="Ezra D."/>
            <person name="Gonzalez J."/>
            <person name="Henrissat B."/>
            <person name="Kuo A."/>
            <person name="Liang C."/>
            <person name="Lipzen A."/>
            <person name="Lutzoni F."/>
            <person name="Magnuson J."/>
            <person name="Mondo S."/>
            <person name="Nolan M."/>
            <person name="Ohm R."/>
            <person name="Pangilinan J."/>
            <person name="Park H.-J."/>
            <person name="Ramirez L."/>
            <person name="Alfaro M."/>
            <person name="Sun H."/>
            <person name="Tritt A."/>
            <person name="Yoshinaga Y."/>
            <person name="Zwiers L.-H."/>
            <person name="Turgeon B."/>
            <person name="Goodwin S."/>
            <person name="Spatafora J."/>
            <person name="Crous P."/>
            <person name="Grigoriev I."/>
        </authorList>
    </citation>
    <scope>NUCLEOTIDE SEQUENCE</scope>
    <source>
        <strain evidence="14">HMLAC05119</strain>
    </source>
</reference>
<evidence type="ECO:0000256" key="2">
    <source>
        <dbReference type="ARBA" id="ARBA00005194"/>
    </source>
</evidence>
<dbReference type="EMBL" id="ML979134">
    <property type="protein sequence ID" value="KAF1917495.1"/>
    <property type="molecule type" value="Genomic_DNA"/>
</dbReference>
<comment type="function">
    <text evidence="13">Catalyzes the third of the four reactions of the long-chain fatty acids elongation cycle. This endoplasmic reticulum-bound enzymatic process, allows the addition of two carbons to the chain of long- and very long-chain fatty acids/VLCFAs per cycle. This enzyme catalyzes the dehydration of the 3-hydroxyacyl-CoA intermediate into trans-2,3-enoyl-CoA, within each cycle of fatty acid elongation. Thereby, it participates to the production of VLCFAs of different chain lengths that are involved in multiple biological processes as precursors of membrane lipids and lipid mediators.</text>
</comment>
<evidence type="ECO:0000256" key="12">
    <source>
        <dbReference type="ARBA" id="ARBA00023239"/>
    </source>
</evidence>
<dbReference type="PANTHER" id="PTHR11035:SF24">
    <property type="entry name" value="VERY-LONG-CHAIN (3R)-3-HYDROXYACYL-COA DEHYDRATASE"/>
    <property type="match status" value="1"/>
</dbReference>
<dbReference type="GO" id="GO:0042761">
    <property type="term" value="P:very long-chain fatty acid biosynthetic process"/>
    <property type="evidence" value="ECO:0007669"/>
    <property type="project" value="TreeGrafter"/>
</dbReference>
<keyword evidence="5 13" id="KW-0444">Lipid biosynthesis</keyword>
<dbReference type="GO" id="GO:0005789">
    <property type="term" value="C:endoplasmic reticulum membrane"/>
    <property type="evidence" value="ECO:0007669"/>
    <property type="project" value="UniProtKB-SubCell"/>
</dbReference>
<dbReference type="GO" id="GO:0030148">
    <property type="term" value="P:sphingolipid biosynthetic process"/>
    <property type="evidence" value="ECO:0007669"/>
    <property type="project" value="TreeGrafter"/>
</dbReference>
<evidence type="ECO:0000256" key="3">
    <source>
        <dbReference type="ARBA" id="ARBA00007811"/>
    </source>
</evidence>
<keyword evidence="10 13" id="KW-0472">Membrane</keyword>
<dbReference type="GO" id="GO:0102158">
    <property type="term" value="F:very-long-chain (3R)-3-hydroxyacyl-CoA dehydratase activity"/>
    <property type="evidence" value="ECO:0007669"/>
    <property type="project" value="UniProtKB-EC"/>
</dbReference>
<proteinExistence type="inferred from homology"/>
<dbReference type="Proteomes" id="UP000800096">
    <property type="component" value="Unassembled WGS sequence"/>
</dbReference>
<comment type="pathway">
    <text evidence="2 13">Lipid metabolism; fatty acid biosynthesis.</text>
</comment>
<dbReference type="PANTHER" id="PTHR11035">
    <property type="entry name" value="VERY-LONG-CHAIN (3R)-3-HYDROXYACYL-COA DEHYDRATASE"/>
    <property type="match status" value="1"/>
</dbReference>
<accession>A0A6A5QP95</accession>
<comment type="catalytic activity">
    <reaction evidence="13">
        <text>a very-long-chain (3R)-3-hydroxyacyl-CoA = a very-long-chain (2E)-enoyl-CoA + H2O</text>
        <dbReference type="Rhea" id="RHEA:45812"/>
        <dbReference type="ChEBI" id="CHEBI:15377"/>
        <dbReference type="ChEBI" id="CHEBI:83728"/>
        <dbReference type="ChEBI" id="CHEBI:85440"/>
        <dbReference type="EC" id="4.2.1.134"/>
    </reaction>
</comment>
<dbReference type="Pfam" id="PF04387">
    <property type="entry name" value="PTPLA"/>
    <property type="match status" value="1"/>
</dbReference>
<dbReference type="OrthoDB" id="46988at2759"/>
<evidence type="ECO:0000313" key="14">
    <source>
        <dbReference type="EMBL" id="KAF1917495.1"/>
    </source>
</evidence>
<keyword evidence="6 13" id="KW-0812">Transmembrane</keyword>
<sequence>MAHTAGHPASGIPVHKLYLTAYNILFASLWASVFINATSNAHHGKFNLFAATEAQARWIQTASLIEVVHAATGLVKSPVSTTALQVVTRVIQVWMVWFRFPQSTASSHAYLALLLAWSTADTIRYTYLALKMWNTAPQRLLWLRYTMFFPLYPIGIGAESWLLFRAIEPSRKTSAALPPVFWLCLMLYAPGSWKMYTHMITQRYKTLSAPQKTMRAFKMGGYR</sequence>
<keyword evidence="11 13" id="KW-0275">Fatty acid biosynthesis</keyword>
<keyword evidence="15" id="KW-1185">Reference proteome</keyword>
<feature type="transmembrane region" description="Helical" evidence="13">
    <location>
        <begin position="17"/>
        <end position="37"/>
    </location>
</feature>
<protein>
    <recommendedName>
        <fullName evidence="4 13">Very-long-chain (3R)-3-hydroxyacyl-CoA dehydratase</fullName>
        <ecNumber evidence="4 13">4.2.1.134</ecNumber>
    </recommendedName>
</protein>
<dbReference type="GO" id="GO:0030497">
    <property type="term" value="P:fatty acid elongation"/>
    <property type="evidence" value="ECO:0007669"/>
    <property type="project" value="TreeGrafter"/>
</dbReference>
<gene>
    <name evidence="14" type="ORF">BDU57DRAFT_471241</name>
</gene>
<feature type="transmembrane region" description="Helical" evidence="13">
    <location>
        <begin position="176"/>
        <end position="196"/>
    </location>
</feature>
<keyword evidence="13" id="KW-0256">Endoplasmic reticulum</keyword>
<keyword evidence="7 13" id="KW-0276">Fatty acid metabolism</keyword>
<dbReference type="AlphaFoldDB" id="A0A6A5QP95"/>
<feature type="transmembrane region" description="Helical" evidence="13">
    <location>
        <begin position="142"/>
        <end position="164"/>
    </location>
</feature>
<evidence type="ECO:0000256" key="7">
    <source>
        <dbReference type="ARBA" id="ARBA00022832"/>
    </source>
</evidence>
<keyword evidence="8 13" id="KW-1133">Transmembrane helix</keyword>
<comment type="subcellular location">
    <subcellularLocation>
        <location evidence="13">Endoplasmic reticulum membrane</location>
        <topology evidence="13">Multi-pass membrane protein</topology>
    </subcellularLocation>
    <subcellularLocation>
        <location evidence="1">Membrane</location>
        <topology evidence="1">Multi-pass membrane protein</topology>
    </subcellularLocation>
</comment>
<evidence type="ECO:0000256" key="10">
    <source>
        <dbReference type="ARBA" id="ARBA00023136"/>
    </source>
</evidence>
<evidence type="ECO:0000256" key="9">
    <source>
        <dbReference type="ARBA" id="ARBA00023098"/>
    </source>
</evidence>
<evidence type="ECO:0000313" key="15">
    <source>
        <dbReference type="Proteomes" id="UP000800096"/>
    </source>
</evidence>
<organism evidence="14 15">
    <name type="scientific">Ampelomyces quisqualis</name>
    <name type="common">Powdery mildew agent</name>
    <dbReference type="NCBI Taxonomy" id="50730"/>
    <lineage>
        <taxon>Eukaryota</taxon>
        <taxon>Fungi</taxon>
        <taxon>Dikarya</taxon>
        <taxon>Ascomycota</taxon>
        <taxon>Pezizomycotina</taxon>
        <taxon>Dothideomycetes</taxon>
        <taxon>Pleosporomycetidae</taxon>
        <taxon>Pleosporales</taxon>
        <taxon>Pleosporineae</taxon>
        <taxon>Phaeosphaeriaceae</taxon>
        <taxon>Ampelomyces</taxon>
    </lineage>
</organism>
<comment type="similarity">
    <text evidence="3 13">Belongs to the very long-chain fatty acids dehydratase HACD family.</text>
</comment>
<comment type="caution">
    <text evidence="13">Lacks conserved residue(s) required for the propagation of feature annotation.</text>
</comment>
<evidence type="ECO:0000256" key="1">
    <source>
        <dbReference type="ARBA" id="ARBA00004141"/>
    </source>
</evidence>
<evidence type="ECO:0000256" key="8">
    <source>
        <dbReference type="ARBA" id="ARBA00022989"/>
    </source>
</evidence>